<sequence length="155" mass="17820">MQISLFQEVLDEIQGKINQLETKQGNQNHSGNPSTSGKETATYRIPKKLCIFCNDQHWASNCTSFKTLSARRERAQKLGKCERCLYDADHLVTSCSTEALTLTAKKLTARQLWQGTIRRFVIINLRCKFLGQQSSYGRFLEIIVELFEERQIKDS</sequence>
<reference evidence="1 2" key="1">
    <citation type="submission" date="2018-11" db="EMBL/GenBank/DDBJ databases">
        <authorList>
            <consortium name="Pathogen Informatics"/>
        </authorList>
    </citation>
    <scope>NUCLEOTIDE SEQUENCE [LARGE SCALE GENOMIC DNA]</scope>
</reference>
<protein>
    <submittedName>
        <fullName evidence="1 3">Uncharacterized protein</fullName>
    </submittedName>
</protein>
<dbReference type="OrthoDB" id="5866078at2759"/>
<name>A0A183GGE2_HELPZ</name>
<reference evidence="3" key="2">
    <citation type="submission" date="2019-09" db="UniProtKB">
        <authorList>
            <consortium name="WormBaseParasite"/>
        </authorList>
    </citation>
    <scope>IDENTIFICATION</scope>
</reference>
<accession>A0A3P8FSU7</accession>
<evidence type="ECO:0000313" key="2">
    <source>
        <dbReference type="Proteomes" id="UP000050761"/>
    </source>
</evidence>
<proteinExistence type="predicted"/>
<evidence type="ECO:0000313" key="3">
    <source>
        <dbReference type="WBParaSite" id="HPBE_0002153101-mRNA-1"/>
    </source>
</evidence>
<gene>
    <name evidence="1" type="ORF">HPBE_LOCUS21530</name>
</gene>
<dbReference type="WBParaSite" id="HPBE_0002153101-mRNA-1">
    <property type="protein sequence ID" value="HPBE_0002153101-mRNA-1"/>
    <property type="gene ID" value="HPBE_0002153101"/>
</dbReference>
<dbReference type="Proteomes" id="UP000050761">
    <property type="component" value="Unassembled WGS sequence"/>
</dbReference>
<organism evidence="2 3">
    <name type="scientific">Heligmosomoides polygyrus</name>
    <name type="common">Parasitic roundworm</name>
    <dbReference type="NCBI Taxonomy" id="6339"/>
    <lineage>
        <taxon>Eukaryota</taxon>
        <taxon>Metazoa</taxon>
        <taxon>Ecdysozoa</taxon>
        <taxon>Nematoda</taxon>
        <taxon>Chromadorea</taxon>
        <taxon>Rhabditida</taxon>
        <taxon>Rhabditina</taxon>
        <taxon>Rhabditomorpha</taxon>
        <taxon>Strongyloidea</taxon>
        <taxon>Heligmosomidae</taxon>
        <taxon>Heligmosomoides</taxon>
    </lineage>
</organism>
<evidence type="ECO:0000313" key="1">
    <source>
        <dbReference type="EMBL" id="VDP26179.1"/>
    </source>
</evidence>
<dbReference type="EMBL" id="UZAH01033088">
    <property type="protein sequence ID" value="VDP26179.1"/>
    <property type="molecule type" value="Genomic_DNA"/>
</dbReference>
<dbReference type="AlphaFoldDB" id="A0A183GGE2"/>
<keyword evidence="2" id="KW-1185">Reference proteome</keyword>
<accession>A0A183GGE2</accession>